<dbReference type="GeneID" id="113895014"/>
<proteinExistence type="predicted"/>
<dbReference type="GO" id="GO:0042826">
    <property type="term" value="F:histone deacetylase binding"/>
    <property type="evidence" value="ECO:0007669"/>
    <property type="project" value="TreeGrafter"/>
</dbReference>
<dbReference type="GO" id="GO:0030154">
    <property type="term" value="P:cell differentiation"/>
    <property type="evidence" value="ECO:0007669"/>
    <property type="project" value="UniProtKB-KW"/>
</dbReference>
<evidence type="ECO:0000256" key="7">
    <source>
        <dbReference type="ARBA" id="ARBA00023159"/>
    </source>
</evidence>
<dbReference type="RefSeq" id="XP_027401445.1">
    <property type="nucleotide sequence ID" value="XM_027545644.1"/>
</dbReference>
<dbReference type="InterPro" id="IPR002100">
    <property type="entry name" value="TF_MADSbox"/>
</dbReference>
<dbReference type="Gene3D" id="3.40.1810.10">
    <property type="entry name" value="Transcription factor, MADS-box"/>
    <property type="match status" value="1"/>
</dbReference>
<dbReference type="GO" id="GO:0045944">
    <property type="term" value="P:positive regulation of transcription by RNA polymerase II"/>
    <property type="evidence" value="ECO:0007669"/>
    <property type="project" value="InterPro"/>
</dbReference>
<evidence type="ECO:0000256" key="9">
    <source>
        <dbReference type="ARBA" id="ARBA00023242"/>
    </source>
</evidence>
<dbReference type="GO" id="GO:0000978">
    <property type="term" value="F:RNA polymerase II cis-regulatory region sequence-specific DNA binding"/>
    <property type="evidence" value="ECO:0007669"/>
    <property type="project" value="TreeGrafter"/>
</dbReference>
<protein>
    <submittedName>
        <fullName evidence="12">Myocyte enhancer factor 2C</fullName>
    </submittedName>
</protein>
<comment type="subcellular location">
    <subcellularLocation>
        <location evidence="1">Nucleus</location>
    </subcellularLocation>
</comment>
<dbReference type="GO" id="GO:0000981">
    <property type="term" value="F:DNA-binding transcription factor activity, RNA polymerase II-specific"/>
    <property type="evidence" value="ECO:0007669"/>
    <property type="project" value="TreeGrafter"/>
</dbReference>
<gene>
    <name evidence="12" type="primary">MEF2C</name>
</gene>
<feature type="region of interest" description="Disordered" evidence="10">
    <location>
        <begin position="353"/>
        <end position="441"/>
    </location>
</feature>
<evidence type="ECO:0000256" key="8">
    <source>
        <dbReference type="ARBA" id="ARBA00023163"/>
    </source>
</evidence>
<dbReference type="Ensembl" id="ENSBIXT00000052744.1">
    <property type="protein sequence ID" value="ENSBIXP00000026192.1"/>
    <property type="gene ID" value="ENSBIXG00000028310.1"/>
</dbReference>
<dbReference type="PANTHER" id="PTHR11945:SF534">
    <property type="entry name" value="MYOCYTE-SPECIFIC ENHANCER FACTOR 2"/>
    <property type="match status" value="1"/>
</dbReference>
<dbReference type="GO" id="GO:0046983">
    <property type="term" value="F:protein dimerization activity"/>
    <property type="evidence" value="ECO:0007669"/>
    <property type="project" value="InterPro"/>
</dbReference>
<keyword evidence="2" id="KW-0217">Developmental protein</keyword>
<dbReference type="PROSITE" id="PS50066">
    <property type="entry name" value="MADS_BOX_2"/>
    <property type="match status" value="1"/>
</dbReference>
<dbReference type="Pfam" id="PF00319">
    <property type="entry name" value="SRF-TF"/>
    <property type="match status" value="1"/>
</dbReference>
<dbReference type="InterPro" id="IPR036879">
    <property type="entry name" value="TF_MADSbox_sf"/>
</dbReference>
<reference evidence="13 14" key="1">
    <citation type="submission" date="2018-11" db="EMBL/GenBank/DDBJ databases">
        <title>Haplotype-resolved cattle genomes.</title>
        <authorList>
            <person name="Low W.Y."/>
            <person name="Tearle R."/>
            <person name="Bickhart D.M."/>
            <person name="Rosen B.D."/>
            <person name="Koren S."/>
            <person name="Rhie A."/>
            <person name="Hiendleder S."/>
            <person name="Phillippy A.M."/>
            <person name="Smith T.P.L."/>
            <person name="Williams J.L."/>
        </authorList>
    </citation>
    <scope>NUCLEOTIDE SEQUENCE [LARGE SCALE GENOMIC DNA]</scope>
</reference>
<evidence type="ECO:0000256" key="4">
    <source>
        <dbReference type="ARBA" id="ARBA00022782"/>
    </source>
</evidence>
<feature type="compositionally biased region" description="Basic and acidic residues" evidence="10">
    <location>
        <begin position="401"/>
        <end position="411"/>
    </location>
</feature>
<evidence type="ECO:0000256" key="2">
    <source>
        <dbReference type="ARBA" id="ARBA00022473"/>
    </source>
</evidence>
<feature type="compositionally biased region" description="Low complexity" evidence="10">
    <location>
        <begin position="387"/>
        <end position="400"/>
    </location>
</feature>
<keyword evidence="13" id="KW-1185">Reference proteome</keyword>
<dbReference type="InterPro" id="IPR022102">
    <property type="entry name" value="HJURP_C"/>
</dbReference>
<feature type="compositionally biased region" description="Polar residues" evidence="10">
    <location>
        <begin position="362"/>
        <end position="377"/>
    </location>
</feature>
<evidence type="ECO:0000313" key="14">
    <source>
        <dbReference type="Proteomes" id="UP000429181"/>
    </source>
</evidence>
<dbReference type="InterPro" id="IPR033896">
    <property type="entry name" value="MEF2-like_N"/>
</dbReference>
<dbReference type="SMR" id="A0A4W2DJ03"/>
<dbReference type="Pfam" id="PF12347">
    <property type="entry name" value="HJURP_C"/>
    <property type="match status" value="1"/>
</dbReference>
<feature type="region of interest" description="Disordered" evidence="10">
    <location>
        <begin position="180"/>
        <end position="224"/>
    </location>
</feature>
<evidence type="ECO:0000256" key="5">
    <source>
        <dbReference type="ARBA" id="ARBA00023015"/>
    </source>
</evidence>
<keyword evidence="5" id="KW-0805">Transcription regulation</keyword>
<dbReference type="AlphaFoldDB" id="A0A4W2DJ03"/>
<keyword evidence="9" id="KW-0539">Nucleus</keyword>
<dbReference type="PRINTS" id="PR00404">
    <property type="entry name" value="MADSDOMAIN"/>
</dbReference>
<keyword evidence="7" id="KW-0010">Activator</keyword>
<name>A0A4W2DJ03_BOBOX</name>
<dbReference type="Proteomes" id="UP000429181">
    <property type="component" value="Chromosome 7"/>
</dbReference>
<dbReference type="Proteomes" id="UP000314981">
    <property type="component" value="Chromosome 7"/>
</dbReference>
<accession>A0A4W2DJ03</accession>
<dbReference type="GeneTree" id="ENSGT00940000157492"/>
<organism evidence="12 13">
    <name type="scientific">Bos indicus x Bos taurus</name>
    <name type="common">Hybrid cattle</name>
    <dbReference type="NCBI Taxonomy" id="30522"/>
    <lineage>
        <taxon>Eukaryota</taxon>
        <taxon>Metazoa</taxon>
        <taxon>Chordata</taxon>
        <taxon>Craniata</taxon>
        <taxon>Vertebrata</taxon>
        <taxon>Euteleostomi</taxon>
        <taxon>Mammalia</taxon>
        <taxon>Eutheria</taxon>
        <taxon>Laurasiatheria</taxon>
        <taxon>Artiodactyla</taxon>
        <taxon>Ruminantia</taxon>
        <taxon>Pecora</taxon>
        <taxon>Bovidae</taxon>
        <taxon>Bovinae</taxon>
        <taxon>Bos</taxon>
    </lineage>
</organism>
<keyword evidence="8" id="KW-0804">Transcription</keyword>
<evidence type="ECO:0000256" key="6">
    <source>
        <dbReference type="ARBA" id="ARBA00023125"/>
    </source>
</evidence>
<reference evidence="12" key="2">
    <citation type="submission" date="2025-05" db="UniProtKB">
        <authorList>
            <consortium name="Ensembl"/>
        </authorList>
    </citation>
    <scope>IDENTIFICATION</scope>
</reference>
<dbReference type="PANTHER" id="PTHR11945">
    <property type="entry name" value="MADS BOX PROTEIN"/>
    <property type="match status" value="1"/>
</dbReference>
<evidence type="ECO:0000256" key="1">
    <source>
        <dbReference type="ARBA" id="ARBA00004123"/>
    </source>
</evidence>
<evidence type="ECO:0000313" key="12">
    <source>
        <dbReference type="Ensembl" id="ENSBIXP00000026192.1"/>
    </source>
</evidence>
<dbReference type="SMART" id="SM00432">
    <property type="entry name" value="MADS"/>
    <property type="match status" value="1"/>
</dbReference>
<keyword evidence="4" id="KW-0221">Differentiation</keyword>
<dbReference type="GO" id="GO:0005634">
    <property type="term" value="C:nucleus"/>
    <property type="evidence" value="ECO:0007669"/>
    <property type="project" value="UniProtKB-SubCell"/>
</dbReference>
<evidence type="ECO:0000313" key="13">
    <source>
        <dbReference type="Proteomes" id="UP000314981"/>
    </source>
</evidence>
<dbReference type="Ensembl" id="ENSBIXT00005043561.1">
    <property type="protein sequence ID" value="ENSBIXP00005045349.1"/>
    <property type="gene ID" value="ENSBIXG00005005207.1"/>
</dbReference>
<dbReference type="RefSeq" id="XP_027401442.1">
    <property type="nucleotide sequence ID" value="XM_027545641.1"/>
</dbReference>
<dbReference type="SUPFAM" id="SSF55455">
    <property type="entry name" value="SRF-like"/>
    <property type="match status" value="1"/>
</dbReference>
<dbReference type="FunFam" id="3.40.1810.10:FF:000001">
    <property type="entry name" value="Myocyte-specific enhancer factor 2A homolog"/>
    <property type="match status" value="1"/>
</dbReference>
<evidence type="ECO:0000256" key="3">
    <source>
        <dbReference type="ARBA" id="ARBA00022553"/>
    </source>
</evidence>
<evidence type="ECO:0000256" key="10">
    <source>
        <dbReference type="SAM" id="MobiDB-lite"/>
    </source>
</evidence>
<dbReference type="GO" id="GO:0007507">
    <property type="term" value="P:heart development"/>
    <property type="evidence" value="ECO:0007669"/>
    <property type="project" value="UniProtKB-ARBA"/>
</dbReference>
<keyword evidence="3" id="KW-0597">Phosphoprotein</keyword>
<dbReference type="CDD" id="cd00265">
    <property type="entry name" value="MADS_MEF2_like"/>
    <property type="match status" value="1"/>
</dbReference>
<dbReference type="PROSITE" id="PS00350">
    <property type="entry name" value="MADS_BOX_1"/>
    <property type="match status" value="1"/>
</dbReference>
<feature type="region of interest" description="Disordered" evidence="10">
    <location>
        <begin position="91"/>
        <end position="116"/>
    </location>
</feature>
<dbReference type="CTD" id="4208"/>
<feature type="domain" description="MADS-box" evidence="11">
    <location>
        <begin position="1"/>
        <end position="61"/>
    </location>
</feature>
<evidence type="ECO:0000259" key="11">
    <source>
        <dbReference type="PROSITE" id="PS50066"/>
    </source>
</evidence>
<sequence length="441" mass="47844">MGRKKIQITRIMDERNRQVTFTKRKFGLMKKAYELSVLCDCEIALIIFNSTNKLFQYASTDMDKVLLKYTEYNEPHESRTNSDIVETLRKKGLNGCDSPDPDADDSVGHSPESEDKYRKINEDIDLMISRQRLCAVPPPNFEMPVSIPVSSHNSLVYSNPVSSLGNPNLLPLAHPSLQRNSMSPGVTHRPPSAGNTGGLMGGDLTSGAGTSAGNGYGNPRNSPGLLVSPGNLNKNMQAKSPPPMNLGMNNRKPDLRVLIPPGSKNTMPSVSEDVDLLLNQRINNSQSAQSLATPVVSVATPTLPGQGMGGYPSAISTTYGTEYSLSSADLSSLSGFNTASALHLGSVTGWQQQHLHSMPPSALSQLGDRTTTPSRYPQHTRHEAGRSPVDSLSSCSSSYDGSDREDHRNEFHSPIGLTRPSPDERESPSVKRMRLSEGWAT</sequence>
<keyword evidence="6" id="KW-0238">DNA-binding</keyword>
<dbReference type="RefSeq" id="XP_027401441.1">
    <property type="nucleotide sequence ID" value="XM_027545640.1"/>
</dbReference>